<dbReference type="NCBIfam" id="TIGR03592">
    <property type="entry name" value="yidC_oxa1_cterm"/>
    <property type="match status" value="1"/>
</dbReference>
<dbReference type="Gramene" id="PRQ58438">
    <property type="protein sequence ID" value="PRQ58438"/>
    <property type="gene ID" value="RchiOBHm_Chr1g0359321"/>
</dbReference>
<evidence type="ECO:0000259" key="9">
    <source>
        <dbReference type="Pfam" id="PF02096"/>
    </source>
</evidence>
<dbReference type="GO" id="GO:0005743">
    <property type="term" value="C:mitochondrial inner membrane"/>
    <property type="evidence" value="ECO:0007669"/>
    <property type="project" value="TreeGrafter"/>
</dbReference>
<feature type="compositionally biased region" description="Basic and acidic residues" evidence="7">
    <location>
        <begin position="384"/>
        <end position="400"/>
    </location>
</feature>
<dbReference type="PANTHER" id="PTHR12428:SF34">
    <property type="entry name" value="MITOCHONDRIAL INNER MEMBRANE PROTEIN OXA1-LIKE"/>
    <property type="match status" value="1"/>
</dbReference>
<accession>A0A2P6SID9</accession>
<keyword evidence="11" id="KW-1185">Reference proteome</keyword>
<keyword evidence="4 8" id="KW-1133">Transmembrane helix</keyword>
<keyword evidence="3 6" id="KW-0812">Transmembrane</keyword>
<name>A0A2P6SID9_ROSCH</name>
<feature type="transmembrane region" description="Helical" evidence="8">
    <location>
        <begin position="314"/>
        <end position="336"/>
    </location>
</feature>
<evidence type="ECO:0000256" key="3">
    <source>
        <dbReference type="ARBA" id="ARBA00022692"/>
    </source>
</evidence>
<gene>
    <name evidence="10" type="ORF">RchiOBHm_Chr1g0359321</name>
</gene>
<evidence type="ECO:0000256" key="7">
    <source>
        <dbReference type="SAM" id="MobiDB-lite"/>
    </source>
</evidence>
<keyword evidence="5 8" id="KW-0472">Membrane</keyword>
<evidence type="ECO:0000256" key="2">
    <source>
        <dbReference type="ARBA" id="ARBA00010583"/>
    </source>
</evidence>
<feature type="compositionally biased region" description="Low complexity" evidence="7">
    <location>
        <begin position="401"/>
        <end position="410"/>
    </location>
</feature>
<feature type="domain" description="Membrane insertase YidC/Oxa/ALB C-terminal" evidence="9">
    <location>
        <begin position="157"/>
        <end position="349"/>
    </location>
</feature>
<dbReference type="GO" id="GO:0032977">
    <property type="term" value="F:membrane insertase activity"/>
    <property type="evidence" value="ECO:0007669"/>
    <property type="project" value="InterPro"/>
</dbReference>
<feature type="region of interest" description="Disordered" evidence="7">
    <location>
        <begin position="22"/>
        <end position="49"/>
    </location>
</feature>
<dbReference type="OMA" id="HDNNEDT"/>
<dbReference type="InterPro" id="IPR028055">
    <property type="entry name" value="YidC/Oxa/ALB_C"/>
</dbReference>
<comment type="similarity">
    <text evidence="2">Belongs to the OXA1/ALB3/YidC (TC 2.A.9.2) family.</text>
</comment>
<evidence type="ECO:0000256" key="8">
    <source>
        <dbReference type="SAM" id="Phobius"/>
    </source>
</evidence>
<evidence type="ECO:0000256" key="5">
    <source>
        <dbReference type="ARBA" id="ARBA00023136"/>
    </source>
</evidence>
<dbReference type="PANTHER" id="PTHR12428">
    <property type="entry name" value="OXA1"/>
    <property type="match status" value="1"/>
</dbReference>
<reference evidence="10 11" key="1">
    <citation type="journal article" date="2018" name="Nat. Genet.">
        <title>The Rosa genome provides new insights in the design of modern roses.</title>
        <authorList>
            <person name="Bendahmane M."/>
        </authorList>
    </citation>
    <scope>NUCLEOTIDE SEQUENCE [LARGE SCALE GENOMIC DNA]</scope>
    <source>
        <strain evidence="11">cv. Old Blush</strain>
    </source>
</reference>
<organism evidence="10 11">
    <name type="scientific">Rosa chinensis</name>
    <name type="common">China rose</name>
    <dbReference type="NCBI Taxonomy" id="74649"/>
    <lineage>
        <taxon>Eukaryota</taxon>
        <taxon>Viridiplantae</taxon>
        <taxon>Streptophyta</taxon>
        <taxon>Embryophyta</taxon>
        <taxon>Tracheophyta</taxon>
        <taxon>Spermatophyta</taxon>
        <taxon>Magnoliopsida</taxon>
        <taxon>eudicotyledons</taxon>
        <taxon>Gunneridae</taxon>
        <taxon>Pentapetalae</taxon>
        <taxon>rosids</taxon>
        <taxon>fabids</taxon>
        <taxon>Rosales</taxon>
        <taxon>Rosaceae</taxon>
        <taxon>Rosoideae</taxon>
        <taxon>Rosoideae incertae sedis</taxon>
        <taxon>Rosa</taxon>
    </lineage>
</organism>
<dbReference type="CDD" id="cd20069">
    <property type="entry name" value="5TM_Oxa1-like"/>
    <property type="match status" value="1"/>
</dbReference>
<feature type="compositionally biased region" description="Polar residues" evidence="7">
    <location>
        <begin position="36"/>
        <end position="49"/>
    </location>
</feature>
<protein>
    <submittedName>
        <fullName evidence="10">Putative membrane insertase OXA1/ALB3/YidC, membrane insertase YidC/Oxa1</fullName>
    </submittedName>
</protein>
<comment type="caution">
    <text evidence="10">The sequence shown here is derived from an EMBL/GenBank/DDBJ whole genome shotgun (WGS) entry which is preliminary data.</text>
</comment>
<comment type="subcellular location">
    <subcellularLocation>
        <location evidence="1 6">Membrane</location>
        <topology evidence="1 6">Multi-pass membrane protein</topology>
    </subcellularLocation>
</comment>
<feature type="transmembrane region" description="Helical" evidence="8">
    <location>
        <begin position="235"/>
        <end position="253"/>
    </location>
</feature>
<sequence>MACRRAVSTTATLATRRFHPSLSHVLHDNNEDTKSHSPSSSTQPNIKSILPSGSYNSTVGFSFGSQSRGRTGSSLAWKMGLGSFHYRHMSTTIGDGSDKMDDIGYVAEVITDKTVEVVTSQGPAVSEVAVAAADSFLPVAGLQYLIDFVHSLTGLNWWASIALTTILIRVATIPLLIDQLRATTKLNLMRPRLEQLKQEMQNMEADPEVLREGQKRMMALFHEYGVTPFSQLKGLFIQGPIFISFFLAIRNMAEKVPSFQNGGALWFTDLTTPDSVLILPILTAMTFWITVECNMQEGLEGNPVAQTMKTYSRILAVIAVPVMMSFPKALFCYWLTSNIFSLTYGLAIRRPEVKSLLNLPEIPETPAASQPPFSLFEAVKKDTTIESEPSLRTETSKASDRSISSSSILKQRLKSLEKHVKGKRKQN</sequence>
<dbReference type="AlphaFoldDB" id="A0A2P6SID9"/>
<evidence type="ECO:0000313" key="10">
    <source>
        <dbReference type="EMBL" id="PRQ58438.1"/>
    </source>
</evidence>
<dbReference type="InterPro" id="IPR001708">
    <property type="entry name" value="YidC/ALB3/OXA1/COX18"/>
</dbReference>
<dbReference type="STRING" id="74649.A0A2P6SID9"/>
<evidence type="ECO:0000256" key="6">
    <source>
        <dbReference type="RuleBase" id="RU003945"/>
    </source>
</evidence>
<comment type="similarity">
    <text evidence="6">Belongs to the OXA1/ALB3/YidC family.</text>
</comment>
<dbReference type="EMBL" id="PDCK01000039">
    <property type="protein sequence ID" value="PRQ58438.1"/>
    <property type="molecule type" value="Genomic_DNA"/>
</dbReference>
<dbReference type="Pfam" id="PF02096">
    <property type="entry name" value="60KD_IMP"/>
    <property type="match status" value="1"/>
</dbReference>
<evidence type="ECO:0000256" key="4">
    <source>
        <dbReference type="ARBA" id="ARBA00022989"/>
    </source>
</evidence>
<feature type="region of interest" description="Disordered" evidence="7">
    <location>
        <begin position="384"/>
        <end position="427"/>
    </location>
</feature>
<proteinExistence type="inferred from homology"/>
<dbReference type="OrthoDB" id="2148490at2759"/>
<evidence type="ECO:0000256" key="1">
    <source>
        <dbReference type="ARBA" id="ARBA00004141"/>
    </source>
</evidence>
<dbReference type="Proteomes" id="UP000238479">
    <property type="component" value="Chromosome 1"/>
</dbReference>
<feature type="transmembrane region" description="Helical" evidence="8">
    <location>
        <begin position="157"/>
        <end position="177"/>
    </location>
</feature>
<evidence type="ECO:0000313" key="11">
    <source>
        <dbReference type="Proteomes" id="UP000238479"/>
    </source>
</evidence>
<dbReference type="GO" id="GO:0032979">
    <property type="term" value="P:protein insertion into mitochondrial inner membrane from matrix"/>
    <property type="evidence" value="ECO:0007669"/>
    <property type="project" value="TreeGrafter"/>
</dbReference>
<feature type="compositionally biased region" description="Basic and acidic residues" evidence="7">
    <location>
        <begin position="25"/>
        <end position="35"/>
    </location>
</feature>